<name>A0A182WPE2_9DIPT</name>
<sequence>MRPVMQVAVKTKPYKTVHKPAVRLSFPRERVKTGRKPFKFRRPAPTLQRYATLYLYWLGSIRHLITT</sequence>
<reference evidence="1" key="2">
    <citation type="submission" date="2020-05" db="UniProtKB">
        <authorList>
            <consortium name="EnsemblMetazoa"/>
        </authorList>
    </citation>
    <scope>IDENTIFICATION</scope>
    <source>
        <strain evidence="1">MINIMUS1</strain>
    </source>
</reference>
<keyword evidence="2" id="KW-1185">Reference proteome</keyword>
<reference evidence="2" key="1">
    <citation type="submission" date="2013-03" db="EMBL/GenBank/DDBJ databases">
        <title>The Genome Sequence of Anopheles minimus MINIMUS1.</title>
        <authorList>
            <consortium name="The Broad Institute Genomics Platform"/>
            <person name="Neafsey D.E."/>
            <person name="Walton C."/>
            <person name="Walker B."/>
            <person name="Young S.K."/>
            <person name="Zeng Q."/>
            <person name="Gargeya S."/>
            <person name="Fitzgerald M."/>
            <person name="Haas B."/>
            <person name="Abouelleil A."/>
            <person name="Allen A.W."/>
            <person name="Alvarado L."/>
            <person name="Arachchi H.M."/>
            <person name="Berlin A.M."/>
            <person name="Chapman S.B."/>
            <person name="Gainer-Dewar J."/>
            <person name="Goldberg J."/>
            <person name="Griggs A."/>
            <person name="Gujja S."/>
            <person name="Hansen M."/>
            <person name="Howarth C."/>
            <person name="Imamovic A."/>
            <person name="Ireland A."/>
            <person name="Larimer J."/>
            <person name="McCowan C."/>
            <person name="Murphy C."/>
            <person name="Pearson M."/>
            <person name="Poon T.W."/>
            <person name="Priest M."/>
            <person name="Roberts A."/>
            <person name="Saif S."/>
            <person name="Shea T."/>
            <person name="Sisk P."/>
            <person name="Sykes S."/>
            <person name="Wortman J."/>
            <person name="Nusbaum C."/>
            <person name="Birren B."/>
        </authorList>
    </citation>
    <scope>NUCLEOTIDE SEQUENCE [LARGE SCALE GENOMIC DNA]</scope>
    <source>
        <strain evidence="2">MINIMUS1</strain>
    </source>
</reference>
<evidence type="ECO:0000313" key="2">
    <source>
        <dbReference type="Proteomes" id="UP000075920"/>
    </source>
</evidence>
<proteinExistence type="predicted"/>
<evidence type="ECO:0000313" key="1">
    <source>
        <dbReference type="EnsemblMetazoa" id="AMIN014547-PA"/>
    </source>
</evidence>
<organism evidence="1 2">
    <name type="scientific">Anopheles minimus</name>
    <dbReference type="NCBI Taxonomy" id="112268"/>
    <lineage>
        <taxon>Eukaryota</taxon>
        <taxon>Metazoa</taxon>
        <taxon>Ecdysozoa</taxon>
        <taxon>Arthropoda</taxon>
        <taxon>Hexapoda</taxon>
        <taxon>Insecta</taxon>
        <taxon>Pterygota</taxon>
        <taxon>Neoptera</taxon>
        <taxon>Endopterygota</taxon>
        <taxon>Diptera</taxon>
        <taxon>Nematocera</taxon>
        <taxon>Culicoidea</taxon>
        <taxon>Culicidae</taxon>
        <taxon>Anophelinae</taxon>
        <taxon>Anopheles</taxon>
    </lineage>
</organism>
<accession>A0A182WPE2</accession>
<dbReference type="EnsemblMetazoa" id="AMIN014547-RA">
    <property type="protein sequence ID" value="AMIN014547-PA"/>
    <property type="gene ID" value="AMIN014547"/>
</dbReference>
<dbReference type="VEuPathDB" id="VectorBase:AMIN014547"/>
<dbReference type="Proteomes" id="UP000075920">
    <property type="component" value="Unassembled WGS sequence"/>
</dbReference>
<dbReference type="AlphaFoldDB" id="A0A182WPE2"/>
<protein>
    <submittedName>
        <fullName evidence="1">Uncharacterized protein</fullName>
    </submittedName>
</protein>